<evidence type="ECO:0000256" key="4">
    <source>
        <dbReference type="ARBA" id="ARBA00023163"/>
    </source>
</evidence>
<dbReference type="InterPro" id="IPR000847">
    <property type="entry name" value="LysR_HTH_N"/>
</dbReference>
<protein>
    <submittedName>
        <fullName evidence="6">DNA-binding transcriptional LysR family regulator</fullName>
    </submittedName>
</protein>
<evidence type="ECO:0000256" key="2">
    <source>
        <dbReference type="ARBA" id="ARBA00023015"/>
    </source>
</evidence>
<name>A0ABV2KSQ7_9HYPH</name>
<keyword evidence="3 6" id="KW-0238">DNA-binding</keyword>
<dbReference type="CDD" id="cd05466">
    <property type="entry name" value="PBP2_LTTR_substrate"/>
    <property type="match status" value="1"/>
</dbReference>
<dbReference type="SUPFAM" id="SSF53850">
    <property type="entry name" value="Periplasmic binding protein-like II"/>
    <property type="match status" value="1"/>
</dbReference>
<dbReference type="Proteomes" id="UP001549143">
    <property type="component" value="Unassembled WGS sequence"/>
</dbReference>
<dbReference type="SUPFAM" id="SSF46785">
    <property type="entry name" value="Winged helix' DNA-binding domain"/>
    <property type="match status" value="1"/>
</dbReference>
<dbReference type="Gene3D" id="3.40.190.10">
    <property type="entry name" value="Periplasmic binding protein-like II"/>
    <property type="match status" value="2"/>
</dbReference>
<keyword evidence="2" id="KW-0805">Transcription regulation</keyword>
<gene>
    <name evidence="6" type="ORF">ABID44_003528</name>
</gene>
<dbReference type="PROSITE" id="PS50931">
    <property type="entry name" value="HTH_LYSR"/>
    <property type="match status" value="1"/>
</dbReference>
<dbReference type="RefSeq" id="WP_354152977.1">
    <property type="nucleotide sequence ID" value="NZ_JBEPMN010000020.1"/>
</dbReference>
<evidence type="ECO:0000313" key="6">
    <source>
        <dbReference type="EMBL" id="MET3663173.1"/>
    </source>
</evidence>
<feature type="domain" description="HTH lysR-type" evidence="5">
    <location>
        <begin position="1"/>
        <end position="59"/>
    </location>
</feature>
<organism evidence="6 7">
    <name type="scientific">Aquamicrobium ahrensii</name>
    <dbReference type="NCBI Taxonomy" id="469551"/>
    <lineage>
        <taxon>Bacteria</taxon>
        <taxon>Pseudomonadati</taxon>
        <taxon>Pseudomonadota</taxon>
        <taxon>Alphaproteobacteria</taxon>
        <taxon>Hyphomicrobiales</taxon>
        <taxon>Phyllobacteriaceae</taxon>
        <taxon>Aquamicrobium</taxon>
    </lineage>
</organism>
<keyword evidence="7" id="KW-1185">Reference proteome</keyword>
<dbReference type="Pfam" id="PF00126">
    <property type="entry name" value="HTH_1"/>
    <property type="match status" value="1"/>
</dbReference>
<dbReference type="GO" id="GO:0003677">
    <property type="term" value="F:DNA binding"/>
    <property type="evidence" value="ECO:0007669"/>
    <property type="project" value="UniProtKB-KW"/>
</dbReference>
<dbReference type="PANTHER" id="PTHR30126">
    <property type="entry name" value="HTH-TYPE TRANSCRIPTIONAL REGULATOR"/>
    <property type="match status" value="1"/>
</dbReference>
<dbReference type="InterPro" id="IPR036388">
    <property type="entry name" value="WH-like_DNA-bd_sf"/>
</dbReference>
<keyword evidence="4" id="KW-0804">Transcription</keyword>
<comment type="caution">
    <text evidence="6">The sequence shown here is derived from an EMBL/GenBank/DDBJ whole genome shotgun (WGS) entry which is preliminary data.</text>
</comment>
<dbReference type="EMBL" id="JBEPMN010000020">
    <property type="protein sequence ID" value="MET3663173.1"/>
    <property type="molecule type" value="Genomic_DNA"/>
</dbReference>
<evidence type="ECO:0000256" key="3">
    <source>
        <dbReference type="ARBA" id="ARBA00023125"/>
    </source>
</evidence>
<dbReference type="PANTHER" id="PTHR30126:SF77">
    <property type="entry name" value="TRANSCRIPTIONAL REGULATORY PROTEIN"/>
    <property type="match status" value="1"/>
</dbReference>
<sequence length="302" mass="33588">MISHRQMEAVYWVNRLGTFHAAASHLNLSQSTVSKRVQECEALLSCEIFDRSTRHVRLTPAGRSIISLIEQILNLQEEIRHTARDPDHFSGHFTFGTTEMVAVSWLPRLVSAIRNAYPRVVLEPVIDDAAPLFRGLRDRSLDLVIAPRLRGDLGLPHLPLGSVATSWMCASSLYDGPDTLSVDRIVEFPLLIQSEQSSIYDLLTQWFRECDVSINRTIICNNTTAVAELAKAGFGMACLPSTHFMPQVDSGALRIIHTSPPPPPLDFVAAYRNDRMSPICARIADMARAQNDFRPLGSAILS</sequence>
<comment type="similarity">
    <text evidence="1">Belongs to the LysR transcriptional regulatory family.</text>
</comment>
<evidence type="ECO:0000313" key="7">
    <source>
        <dbReference type="Proteomes" id="UP001549143"/>
    </source>
</evidence>
<evidence type="ECO:0000259" key="5">
    <source>
        <dbReference type="PROSITE" id="PS50931"/>
    </source>
</evidence>
<dbReference type="Gene3D" id="1.10.10.10">
    <property type="entry name" value="Winged helix-like DNA-binding domain superfamily/Winged helix DNA-binding domain"/>
    <property type="match status" value="1"/>
</dbReference>
<accession>A0ABV2KSQ7</accession>
<reference evidence="6 7" key="1">
    <citation type="submission" date="2024-06" db="EMBL/GenBank/DDBJ databases">
        <title>Genomic Encyclopedia of Type Strains, Phase IV (KMG-IV): sequencing the most valuable type-strain genomes for metagenomic binning, comparative biology and taxonomic classification.</title>
        <authorList>
            <person name="Goeker M."/>
        </authorList>
    </citation>
    <scope>NUCLEOTIDE SEQUENCE [LARGE SCALE GENOMIC DNA]</scope>
    <source>
        <strain evidence="6 7">DSM 19730</strain>
    </source>
</reference>
<dbReference type="InterPro" id="IPR005119">
    <property type="entry name" value="LysR_subst-bd"/>
</dbReference>
<proteinExistence type="inferred from homology"/>
<dbReference type="InterPro" id="IPR036390">
    <property type="entry name" value="WH_DNA-bd_sf"/>
</dbReference>
<evidence type="ECO:0000256" key="1">
    <source>
        <dbReference type="ARBA" id="ARBA00009437"/>
    </source>
</evidence>
<dbReference type="Pfam" id="PF03466">
    <property type="entry name" value="LysR_substrate"/>
    <property type="match status" value="1"/>
</dbReference>